<organism evidence="5 6">
    <name type="scientific">Pseudonocardia hydrocarbonoxydans</name>
    <dbReference type="NCBI Taxonomy" id="76726"/>
    <lineage>
        <taxon>Bacteria</taxon>
        <taxon>Bacillati</taxon>
        <taxon>Actinomycetota</taxon>
        <taxon>Actinomycetes</taxon>
        <taxon>Pseudonocardiales</taxon>
        <taxon>Pseudonocardiaceae</taxon>
        <taxon>Pseudonocardia</taxon>
    </lineage>
</organism>
<evidence type="ECO:0000256" key="2">
    <source>
        <dbReference type="ARBA" id="ARBA00023125"/>
    </source>
</evidence>
<keyword evidence="3" id="KW-0804">Transcription</keyword>
<dbReference type="GO" id="GO:0000160">
    <property type="term" value="P:phosphorelay signal transduction system"/>
    <property type="evidence" value="ECO:0007669"/>
    <property type="project" value="InterPro"/>
</dbReference>
<evidence type="ECO:0000256" key="3">
    <source>
        <dbReference type="ARBA" id="ARBA00023163"/>
    </source>
</evidence>
<dbReference type="SMART" id="SM00862">
    <property type="entry name" value="Trans_reg_C"/>
    <property type="match status" value="1"/>
</dbReference>
<gene>
    <name evidence="5" type="ORF">PHY01_48460</name>
</gene>
<dbReference type="Gene3D" id="3.30.450.40">
    <property type="match status" value="1"/>
</dbReference>
<dbReference type="GO" id="GO:0006355">
    <property type="term" value="P:regulation of DNA-templated transcription"/>
    <property type="evidence" value="ECO:0007669"/>
    <property type="project" value="InterPro"/>
</dbReference>
<dbReference type="AlphaFoldDB" id="A0A4Y3WUQ7"/>
<proteinExistence type="predicted"/>
<keyword evidence="2" id="KW-0238">DNA-binding</keyword>
<feature type="domain" description="OmpR/PhoB-type" evidence="4">
    <location>
        <begin position="326"/>
        <end position="391"/>
    </location>
</feature>
<sequence>MPQLTWRGTIGTVSADDQVQRARVLARVREATLAGDRSGPPPREVVSESWRRSLDARVDPEHGDPPHVYSPAEVGGIRGAHPLAAVIPVLRDTLVSIADEAMHMMIVTDAQGHILWREGQRDVLRRAEGVGLVEGTRWTEDSIGTNAMGTALAADRAVQIHSAEHLVRTYHSWTCAACPIHDPDSGEVIGAVDVTGPVRTFHPTTLALVVAAARLAEGHLGARLAMRDERLLARNLTHLIGLRDEPGALLTPGGRVLAANPPNWLPARVDLPAVGDRVALGETGEGVLERLAEGWLMRLHRTGSPPRPVLSLPFLGAVRPLACLDGGHVRLTLRHAEVLTLLALHPDGLTADELATALHGDAGKAVTVRAEMHRLRAALGAGVLRTQPYRLRARVDADFVAVRSALAGGDVRGAARAHRGPLLPRSEAPGVREERELLAAALRRAVLDSRDVDAMWAMAGTVDGVDDPELSRRLLRALPARDPRRPVLTARLTIAAP</sequence>
<name>A0A4Y3WUQ7_9PSEU</name>
<keyword evidence="1" id="KW-0805">Transcription regulation</keyword>
<keyword evidence="6" id="KW-1185">Reference proteome</keyword>
<dbReference type="Proteomes" id="UP000320338">
    <property type="component" value="Unassembled WGS sequence"/>
</dbReference>
<dbReference type="Gene3D" id="1.10.10.10">
    <property type="entry name" value="Winged helix-like DNA-binding domain superfamily/Winged helix DNA-binding domain"/>
    <property type="match status" value="1"/>
</dbReference>
<dbReference type="EMBL" id="BJNG01000048">
    <property type="protein sequence ID" value="GEC22563.1"/>
    <property type="molecule type" value="Genomic_DNA"/>
</dbReference>
<dbReference type="InterPro" id="IPR036388">
    <property type="entry name" value="WH-like_DNA-bd_sf"/>
</dbReference>
<comment type="caution">
    <text evidence="5">The sequence shown here is derived from an EMBL/GenBank/DDBJ whole genome shotgun (WGS) entry which is preliminary data.</text>
</comment>
<evidence type="ECO:0000313" key="6">
    <source>
        <dbReference type="Proteomes" id="UP000320338"/>
    </source>
</evidence>
<dbReference type="InterPro" id="IPR029016">
    <property type="entry name" value="GAF-like_dom_sf"/>
</dbReference>
<dbReference type="InterPro" id="IPR001867">
    <property type="entry name" value="OmpR/PhoB-type_DNA-bd"/>
</dbReference>
<dbReference type="SUPFAM" id="SSF55781">
    <property type="entry name" value="GAF domain-like"/>
    <property type="match status" value="1"/>
</dbReference>
<evidence type="ECO:0000256" key="1">
    <source>
        <dbReference type="ARBA" id="ARBA00023015"/>
    </source>
</evidence>
<evidence type="ECO:0000313" key="5">
    <source>
        <dbReference type="EMBL" id="GEC22563.1"/>
    </source>
</evidence>
<dbReference type="InterPro" id="IPR003018">
    <property type="entry name" value="GAF"/>
</dbReference>
<protein>
    <submittedName>
        <fullName evidence="5">Transcriptional regulator</fullName>
    </submittedName>
</protein>
<dbReference type="GO" id="GO:0003677">
    <property type="term" value="F:DNA binding"/>
    <property type="evidence" value="ECO:0007669"/>
    <property type="project" value="UniProtKB-KW"/>
</dbReference>
<accession>A0A4Y3WUQ7</accession>
<reference evidence="5 6" key="1">
    <citation type="submission" date="2019-06" db="EMBL/GenBank/DDBJ databases">
        <title>Whole genome shotgun sequence of Pseudonocardia hydrocarbonoxydans NBRC 14498.</title>
        <authorList>
            <person name="Hosoyama A."/>
            <person name="Uohara A."/>
            <person name="Ohji S."/>
            <person name="Ichikawa N."/>
        </authorList>
    </citation>
    <scope>NUCLEOTIDE SEQUENCE [LARGE SCALE GENOMIC DNA]</scope>
    <source>
        <strain evidence="5 6">NBRC 14498</strain>
    </source>
</reference>
<dbReference type="Pfam" id="PF01590">
    <property type="entry name" value="GAF"/>
    <property type="match status" value="1"/>
</dbReference>
<evidence type="ECO:0000259" key="4">
    <source>
        <dbReference type="SMART" id="SM00862"/>
    </source>
</evidence>